<dbReference type="EMBL" id="JAFCMP010000122">
    <property type="protein sequence ID" value="KAG5185771.1"/>
    <property type="molecule type" value="Genomic_DNA"/>
</dbReference>
<evidence type="ECO:0000256" key="1">
    <source>
        <dbReference type="SAM" id="MobiDB-lite"/>
    </source>
</evidence>
<reference evidence="3" key="1">
    <citation type="submission" date="2021-02" db="EMBL/GenBank/DDBJ databases">
        <title>First Annotated Genome of the Yellow-green Alga Tribonema minus.</title>
        <authorList>
            <person name="Mahan K.M."/>
        </authorList>
    </citation>
    <scope>NUCLEOTIDE SEQUENCE</scope>
    <source>
        <strain evidence="3">UTEX B ZZ1240</strain>
    </source>
</reference>
<dbReference type="AlphaFoldDB" id="A0A836CJH4"/>
<accession>A0A836CJH4</accession>
<dbReference type="Gene3D" id="1.25.40.420">
    <property type="match status" value="1"/>
</dbReference>
<name>A0A836CJH4_9STRA</name>
<comment type="caution">
    <text evidence="3">The sequence shown here is derived from an EMBL/GenBank/DDBJ whole genome shotgun (WGS) entry which is preliminary data.</text>
</comment>
<dbReference type="InterPro" id="IPR011705">
    <property type="entry name" value="BACK"/>
</dbReference>
<proteinExistence type="predicted"/>
<dbReference type="Pfam" id="PF07707">
    <property type="entry name" value="BACK"/>
    <property type="match status" value="1"/>
</dbReference>
<keyword evidence="4" id="KW-1185">Reference proteome</keyword>
<dbReference type="Proteomes" id="UP000664859">
    <property type="component" value="Unassembled WGS sequence"/>
</dbReference>
<gene>
    <name evidence="3" type="ORF">JKP88DRAFT_254772</name>
</gene>
<feature type="domain" description="BACK" evidence="2">
    <location>
        <begin position="240"/>
        <end position="301"/>
    </location>
</feature>
<sequence>MSTPADGASQPATAAHLWENVAYSDVVLTFGAAPAAAPATGDGQVQPLLTSIAAAVSSCNTVAAGSQSGAGGKATREPDQSASDHHDNDAFKSPPGARQLDLHAAILSVHSSVLRARLSRWSGPDRPVRINIELDDEAEVAALEDVMWGMYHGKVPAEDMTVERALLIARTANAHAVEIVLCAATAWLNQQASLAWDDVLRLCDTPATVRDRLDFKNAQAAMLQRAGDLEVAMNDEQLRKQLIELPEAAMVTLLSDDRLAVAAESTIVALAIRWAQHHGWASVPDAVASCVRLRYLDIGFLAGTAHFFPLWTPYAIALLSVGQTSPSAWQHLRKMGSVPQILAKSNELERPKSSISALHFKAVVPINELAVAFSNAVRERGTKDVLPRGGGYFAGYSWYLVPDISAVSMNPCRYTAGVFLFQSKDANGCTTGFCKHKFAVPCIANDQTNTIERAFDDVTHRDSAACGSPNFFGLSLDSDAWDATHFGRWTDDAGNLTFDVRIEV</sequence>
<protein>
    <recommendedName>
        <fullName evidence="2">BACK domain-containing protein</fullName>
    </recommendedName>
</protein>
<evidence type="ECO:0000313" key="3">
    <source>
        <dbReference type="EMBL" id="KAG5185771.1"/>
    </source>
</evidence>
<feature type="compositionally biased region" description="Basic and acidic residues" evidence="1">
    <location>
        <begin position="74"/>
        <end position="90"/>
    </location>
</feature>
<evidence type="ECO:0000259" key="2">
    <source>
        <dbReference type="Pfam" id="PF07707"/>
    </source>
</evidence>
<organism evidence="3 4">
    <name type="scientific">Tribonema minus</name>
    <dbReference type="NCBI Taxonomy" id="303371"/>
    <lineage>
        <taxon>Eukaryota</taxon>
        <taxon>Sar</taxon>
        <taxon>Stramenopiles</taxon>
        <taxon>Ochrophyta</taxon>
        <taxon>PX clade</taxon>
        <taxon>Xanthophyceae</taxon>
        <taxon>Tribonematales</taxon>
        <taxon>Tribonemataceae</taxon>
        <taxon>Tribonema</taxon>
    </lineage>
</organism>
<feature type="region of interest" description="Disordered" evidence="1">
    <location>
        <begin position="63"/>
        <end position="95"/>
    </location>
</feature>
<evidence type="ECO:0000313" key="4">
    <source>
        <dbReference type="Proteomes" id="UP000664859"/>
    </source>
</evidence>